<organism evidence="5 6">
    <name type="scientific">Rubripirellula lacrimiformis</name>
    <dbReference type="NCBI Taxonomy" id="1930273"/>
    <lineage>
        <taxon>Bacteria</taxon>
        <taxon>Pseudomonadati</taxon>
        <taxon>Planctomycetota</taxon>
        <taxon>Planctomycetia</taxon>
        <taxon>Pirellulales</taxon>
        <taxon>Pirellulaceae</taxon>
        <taxon>Rubripirellula</taxon>
    </lineage>
</organism>
<feature type="signal peptide" evidence="3">
    <location>
        <begin position="1"/>
        <end position="25"/>
    </location>
</feature>
<evidence type="ECO:0000313" key="6">
    <source>
        <dbReference type="Proteomes" id="UP000318538"/>
    </source>
</evidence>
<dbReference type="RefSeq" id="WP_145173566.1">
    <property type="nucleotide sequence ID" value="NZ_CP036525.1"/>
</dbReference>
<dbReference type="Gene3D" id="2.30.40.10">
    <property type="entry name" value="Urease, subunit C, domain 1"/>
    <property type="match status" value="1"/>
</dbReference>
<dbReference type="SUPFAM" id="SSF51338">
    <property type="entry name" value="Composite domain of metallo-dependent hydrolases"/>
    <property type="match status" value="2"/>
</dbReference>
<feature type="chain" id="PRO_5021995134" description="Amidohydrolase-related domain-containing protein" evidence="3">
    <location>
        <begin position="26"/>
        <end position="1138"/>
    </location>
</feature>
<dbReference type="PANTHER" id="PTHR43794">
    <property type="entry name" value="AMINOHYDROLASE SSNA-RELATED"/>
    <property type="match status" value="1"/>
</dbReference>
<dbReference type="InterPro" id="IPR006680">
    <property type="entry name" value="Amidohydro-rel"/>
</dbReference>
<feature type="region of interest" description="Disordered" evidence="2">
    <location>
        <begin position="599"/>
        <end position="677"/>
    </location>
</feature>
<dbReference type="Pfam" id="PF01979">
    <property type="entry name" value="Amidohydro_1"/>
    <property type="match status" value="2"/>
</dbReference>
<keyword evidence="6" id="KW-1185">Reference proteome</keyword>
<evidence type="ECO:0000256" key="1">
    <source>
        <dbReference type="ARBA" id="ARBA00022801"/>
    </source>
</evidence>
<sequence precursor="true">MTRLHSLAITVGLLSAAMFAPMAYSQTTGRYATSVQPAEGLRSSAAAPRLLEGGQVVTAPGADPIDADVLIDGTTIVAVGRPLRVPDGTERIDVSGRRIYAGLIDAMHDVDVPEKTAPQVAKHWNGNVTPRNRAVHVANQTHDGIEKLRKQGIAAQLLAPKGGIFKGTSCLVALVDPDDAQRLIVADVFHHATLTKPRGQSRDRYPNSPMGATALLRQTFYDAQWYQDAMRTYQIDPGLSRPDPSDDLQQIADMMHSGTVVIDAANERMALRAGNVADEFSLNMILRGSGREYRAIDEIKSMGRMILVPVDFPDAPSTATVDKVRNTPLVDWMHWHLAPENPARLAQAGVPFCLTTDGLDNVDDFIKQVRVAVERGLDPTVAHAALTTTPAKWLGVDDSLGRVEAGMLASLVITRGDLFDTETKLVETWVAGQRFEFDADSSRPDDPLIGQWEIGLTTSDGPVQATVEFVKKKKGIEATLRLANPPSDAAKDKQAADKQAKDKEAEPVESEDVESDDNDSDSKESGDAESDDAESDDAPAADQPRSVKLTDLIRQRGRLSGKAKLHALDDRFAEGISTFTLLTVETTRDDDIDVKVLATWTPPSGDTQGIAIRSVQPKSSHSQSSPSDDSTVTSTADETKKDAPPEPADDADSQSDASKPDAPKSVAADSNAAQPDTDLPIDVVYPLGAYGLAQPPAVDVVLFRGATIWTCGDQGKIVNGDVLVRDGKIVDVGTQLAEVPGCRIMDARGKHITPGLIDCHSHIGTDGGVNESGQVVTAEVRIGDFIDNSDISIYRHLAGGVTTANILHGSANPIGGQSQTLKLRWGASMDGMKFVGAPAGIKFALGENVKRSPNRYPNTRMGVEQILRDQFLAARQYDAARQAWDRGDRNTLPPRRDLQLDAIVEIQRGDRWVHCHSYRQDEIVATLDVLEEFHVQIGTLQHILEGYKVADRIAKHGAMASSFADWWAYKFEVFDAIPYNGVLLHDAGVVVSFNSDDAELARHLNTEAAKATKYGGVPEEEALKFVTLNPAKQLRIDDRVGSIEVGKDADLIVWSGPPLSTTTRCEQSWIDGRQYFSLRMQQELRERDQAWKARLVQMAAGSGEPASKKDKKESVDEQDRWLRYDEFCNAGGNRGGQQ</sequence>
<feature type="compositionally biased region" description="Basic and acidic residues" evidence="2">
    <location>
        <begin position="1106"/>
        <end position="1118"/>
    </location>
</feature>
<dbReference type="InterPro" id="IPR032466">
    <property type="entry name" value="Metal_Hydrolase"/>
</dbReference>
<name>A0A517NHN4_9BACT</name>
<feature type="domain" description="Amidohydrolase-related" evidence="4">
    <location>
        <begin position="343"/>
        <end position="429"/>
    </location>
</feature>
<feature type="region of interest" description="Disordered" evidence="2">
    <location>
        <begin position="1098"/>
        <end position="1118"/>
    </location>
</feature>
<feature type="region of interest" description="Disordered" evidence="2">
    <location>
        <begin position="480"/>
        <end position="553"/>
    </location>
</feature>
<dbReference type="EMBL" id="CP036525">
    <property type="protein sequence ID" value="QDT06649.1"/>
    <property type="molecule type" value="Genomic_DNA"/>
</dbReference>
<keyword evidence="3" id="KW-0732">Signal</keyword>
<dbReference type="Proteomes" id="UP000318538">
    <property type="component" value="Chromosome"/>
</dbReference>
<dbReference type="SUPFAM" id="SSF51556">
    <property type="entry name" value="Metallo-dependent hydrolases"/>
    <property type="match status" value="3"/>
</dbReference>
<feature type="domain" description="Amidohydrolase-related" evidence="4">
    <location>
        <begin position="984"/>
        <end position="1060"/>
    </location>
</feature>
<feature type="compositionally biased region" description="Basic and acidic residues" evidence="2">
    <location>
        <begin position="489"/>
        <end position="506"/>
    </location>
</feature>
<accession>A0A517NHN4</accession>
<dbReference type="AlphaFoldDB" id="A0A517NHN4"/>
<dbReference type="InterPro" id="IPR050287">
    <property type="entry name" value="MTA/SAH_deaminase"/>
</dbReference>
<dbReference type="OrthoDB" id="9802793at2"/>
<gene>
    <name evidence="5" type="ORF">K227x_50650</name>
</gene>
<protein>
    <recommendedName>
        <fullName evidence="4">Amidohydrolase-related domain-containing protein</fullName>
    </recommendedName>
</protein>
<evidence type="ECO:0000256" key="2">
    <source>
        <dbReference type="SAM" id="MobiDB-lite"/>
    </source>
</evidence>
<proteinExistence type="predicted"/>
<dbReference type="GO" id="GO:0016810">
    <property type="term" value="F:hydrolase activity, acting on carbon-nitrogen (but not peptide) bonds"/>
    <property type="evidence" value="ECO:0007669"/>
    <property type="project" value="InterPro"/>
</dbReference>
<feature type="compositionally biased region" description="Acidic residues" evidence="2">
    <location>
        <begin position="507"/>
        <end position="519"/>
    </location>
</feature>
<evidence type="ECO:0000256" key="3">
    <source>
        <dbReference type="SAM" id="SignalP"/>
    </source>
</evidence>
<feature type="compositionally biased region" description="Low complexity" evidence="2">
    <location>
        <begin position="614"/>
        <end position="634"/>
    </location>
</feature>
<evidence type="ECO:0000259" key="4">
    <source>
        <dbReference type="Pfam" id="PF01979"/>
    </source>
</evidence>
<feature type="compositionally biased region" description="Acidic residues" evidence="2">
    <location>
        <begin position="527"/>
        <end position="539"/>
    </location>
</feature>
<dbReference type="Gene3D" id="3.20.20.140">
    <property type="entry name" value="Metal-dependent hydrolases"/>
    <property type="match status" value="2"/>
</dbReference>
<evidence type="ECO:0000313" key="5">
    <source>
        <dbReference type="EMBL" id="QDT06649.1"/>
    </source>
</evidence>
<dbReference type="InterPro" id="IPR011059">
    <property type="entry name" value="Metal-dep_hydrolase_composite"/>
</dbReference>
<dbReference type="CDD" id="cd01309">
    <property type="entry name" value="Met_dep_hydrolase_C"/>
    <property type="match status" value="1"/>
</dbReference>
<dbReference type="KEGG" id="rlc:K227x_50650"/>
<keyword evidence="1" id="KW-0378">Hydrolase</keyword>
<reference evidence="5 6" key="1">
    <citation type="submission" date="2019-02" db="EMBL/GenBank/DDBJ databases">
        <title>Deep-cultivation of Planctomycetes and their phenomic and genomic characterization uncovers novel biology.</title>
        <authorList>
            <person name="Wiegand S."/>
            <person name="Jogler M."/>
            <person name="Boedeker C."/>
            <person name="Pinto D."/>
            <person name="Vollmers J."/>
            <person name="Rivas-Marin E."/>
            <person name="Kohn T."/>
            <person name="Peeters S.H."/>
            <person name="Heuer A."/>
            <person name="Rast P."/>
            <person name="Oberbeckmann S."/>
            <person name="Bunk B."/>
            <person name="Jeske O."/>
            <person name="Meyerdierks A."/>
            <person name="Storesund J.E."/>
            <person name="Kallscheuer N."/>
            <person name="Luecker S."/>
            <person name="Lage O.M."/>
            <person name="Pohl T."/>
            <person name="Merkel B.J."/>
            <person name="Hornburger P."/>
            <person name="Mueller R.-W."/>
            <person name="Bruemmer F."/>
            <person name="Labrenz M."/>
            <person name="Spormann A.M."/>
            <person name="Op den Camp H."/>
            <person name="Overmann J."/>
            <person name="Amann R."/>
            <person name="Jetten M.S.M."/>
            <person name="Mascher T."/>
            <person name="Medema M.H."/>
            <person name="Devos D.P."/>
            <person name="Kaster A.-K."/>
            <person name="Ovreas L."/>
            <person name="Rohde M."/>
            <person name="Galperin M.Y."/>
            <person name="Jogler C."/>
        </authorList>
    </citation>
    <scope>NUCLEOTIDE SEQUENCE [LARGE SCALE GENOMIC DNA]</scope>
    <source>
        <strain evidence="5 6">K22_7</strain>
    </source>
</reference>
<dbReference type="PANTHER" id="PTHR43794:SF11">
    <property type="entry name" value="AMIDOHYDROLASE-RELATED DOMAIN-CONTAINING PROTEIN"/>
    <property type="match status" value="1"/>
</dbReference>